<dbReference type="RefSeq" id="WP_209467138.1">
    <property type="nucleotide sequence ID" value="NZ_JAGGLG010000021.1"/>
</dbReference>
<evidence type="ECO:0000256" key="6">
    <source>
        <dbReference type="ARBA" id="ARBA00023204"/>
    </source>
</evidence>
<evidence type="ECO:0000256" key="5">
    <source>
        <dbReference type="ARBA" id="ARBA00022801"/>
    </source>
</evidence>
<dbReference type="EMBL" id="JAGGLG010000021">
    <property type="protein sequence ID" value="MBP2019017.1"/>
    <property type="molecule type" value="Genomic_DNA"/>
</dbReference>
<evidence type="ECO:0000256" key="4">
    <source>
        <dbReference type="ARBA" id="ARBA00022769"/>
    </source>
</evidence>
<dbReference type="InterPro" id="IPR036237">
    <property type="entry name" value="Xyl_isomerase-like_sf"/>
</dbReference>
<keyword evidence="8" id="KW-1185">Reference proteome</keyword>
<dbReference type="PANTHER" id="PTHR31290:SF5">
    <property type="entry name" value="UV-DAMAGE ENDONUCLEASE"/>
    <property type="match status" value="1"/>
</dbReference>
<keyword evidence="3" id="KW-0227">DNA damage</keyword>
<dbReference type="NCBIfam" id="TIGR00629">
    <property type="entry name" value="uvde"/>
    <property type="match status" value="1"/>
</dbReference>
<organism evidence="7 8">
    <name type="scientific">Symbiobacterium terraclitae</name>
    <dbReference type="NCBI Taxonomy" id="557451"/>
    <lineage>
        <taxon>Bacteria</taxon>
        <taxon>Bacillati</taxon>
        <taxon>Bacillota</taxon>
        <taxon>Clostridia</taxon>
        <taxon>Eubacteriales</taxon>
        <taxon>Symbiobacteriaceae</taxon>
        <taxon>Symbiobacterium</taxon>
    </lineage>
</organism>
<dbReference type="GO" id="GO:0016787">
    <property type="term" value="F:hydrolase activity"/>
    <property type="evidence" value="ECO:0007669"/>
    <property type="project" value="UniProtKB-KW"/>
</dbReference>
<name>A0ABS4JTZ6_9FIRM</name>
<evidence type="ECO:0000256" key="1">
    <source>
        <dbReference type="ARBA" id="ARBA00022722"/>
    </source>
</evidence>
<keyword evidence="6" id="KW-0234">DNA repair</keyword>
<gene>
    <name evidence="7" type="ORF">J2Z79_002433</name>
</gene>
<dbReference type="PANTHER" id="PTHR31290">
    <property type="entry name" value="UV-DAMAGE ENDONUCLEASE"/>
    <property type="match status" value="1"/>
</dbReference>
<evidence type="ECO:0000256" key="2">
    <source>
        <dbReference type="ARBA" id="ARBA00022759"/>
    </source>
</evidence>
<reference evidence="7 8" key="1">
    <citation type="submission" date="2021-03" db="EMBL/GenBank/DDBJ databases">
        <title>Genomic Encyclopedia of Type Strains, Phase IV (KMG-IV): sequencing the most valuable type-strain genomes for metagenomic binning, comparative biology and taxonomic classification.</title>
        <authorList>
            <person name="Goeker M."/>
        </authorList>
    </citation>
    <scope>NUCLEOTIDE SEQUENCE [LARGE SCALE GENOMIC DNA]</scope>
    <source>
        <strain evidence="7 8">DSM 27138</strain>
    </source>
</reference>
<dbReference type="SUPFAM" id="SSF51658">
    <property type="entry name" value="Xylose isomerase-like"/>
    <property type="match status" value="1"/>
</dbReference>
<keyword evidence="2 7" id="KW-0255">Endonuclease</keyword>
<protein>
    <submittedName>
        <fullName evidence="7">UV DNA damage endonuclease</fullName>
        <ecNumber evidence="7">3.-.-.-</ecNumber>
    </submittedName>
</protein>
<evidence type="ECO:0000256" key="3">
    <source>
        <dbReference type="ARBA" id="ARBA00022763"/>
    </source>
</evidence>
<keyword evidence="4" id="KW-0228">DNA excision</keyword>
<accession>A0ABS4JTZ6</accession>
<dbReference type="Proteomes" id="UP001519289">
    <property type="component" value="Unassembled WGS sequence"/>
</dbReference>
<dbReference type="Pfam" id="PF03851">
    <property type="entry name" value="UvdE"/>
    <property type="match status" value="1"/>
</dbReference>
<keyword evidence="1" id="KW-0540">Nuclease</keyword>
<keyword evidence="5 7" id="KW-0378">Hydrolase</keyword>
<dbReference type="Gene3D" id="3.20.20.150">
    <property type="entry name" value="Divalent-metal-dependent TIM barrel enzymes"/>
    <property type="match status" value="1"/>
</dbReference>
<dbReference type="EC" id="3.-.-.-" evidence="7"/>
<proteinExistence type="predicted"/>
<dbReference type="InterPro" id="IPR004601">
    <property type="entry name" value="UvdE"/>
</dbReference>
<evidence type="ECO:0000313" key="8">
    <source>
        <dbReference type="Proteomes" id="UP001519289"/>
    </source>
</evidence>
<evidence type="ECO:0000313" key="7">
    <source>
        <dbReference type="EMBL" id="MBP2019017.1"/>
    </source>
</evidence>
<dbReference type="GO" id="GO:0004519">
    <property type="term" value="F:endonuclease activity"/>
    <property type="evidence" value="ECO:0007669"/>
    <property type="project" value="UniProtKB-KW"/>
</dbReference>
<sequence>MVLRLGYVGINLTLQGAKGGPRLRSITAKRLEPMSPRERRPLLYQVARSNLKTLEAVIRWNREQGIHLFRITSDLVPLATHPVAAEWDWEADLAAEFAAVARLARETGIRLTLHPGQFVVLNAPDEELVAKSMQDLSYHARILELLELGPESGLVLHIGGGYGDRAAAARRFVENFARLERRIAERLWVEDDDVTWDTAEVLAIAREIRRPMVFDLHHHRVLREDDWLPWLEQILPTWGDLRPKLHFSSPRDGPRSRHHAAYIDPDDFRAFAGRVPDLDADVMLECKMKDKALLALREAVPGLG</sequence>
<comment type="caution">
    <text evidence="7">The sequence shown here is derived from an EMBL/GenBank/DDBJ whole genome shotgun (WGS) entry which is preliminary data.</text>
</comment>